<dbReference type="EMBL" id="DAEPXK010000002">
    <property type="protein sequence ID" value="HBH1540812.1"/>
    <property type="molecule type" value="Genomic_DNA"/>
</dbReference>
<gene>
    <name evidence="4" type="ORF">BN1095_210179</name>
    <name evidence="2" type="ORF">BN1096_160171</name>
    <name evidence="3" type="ORF">BN1097_140174</name>
    <name evidence="5" type="ORF">KRM00_000265</name>
    <name evidence="6" type="ORF">KRQ00_001480</name>
</gene>
<keyword evidence="3" id="KW-0966">Cell projection</keyword>
<protein>
    <submittedName>
        <fullName evidence="3 5">Flagellar protein</fullName>
    </submittedName>
</protein>
<dbReference type="AlphaFoldDB" id="A0A031WC57"/>
<accession>A0A031WC57</accession>
<evidence type="ECO:0000313" key="5">
    <source>
        <dbReference type="EMBL" id="HBH1540812.1"/>
    </source>
</evidence>
<dbReference type="EMBL" id="DAEQIJ010000005">
    <property type="protein sequence ID" value="HBH2619728.1"/>
    <property type="molecule type" value="Genomic_DNA"/>
</dbReference>
<evidence type="ECO:0000256" key="1">
    <source>
        <dbReference type="SAM" id="Phobius"/>
    </source>
</evidence>
<reference evidence="5" key="2">
    <citation type="journal article" date="2018" name="Genome Biol.">
        <title>SKESA: strategic k-mer extension for scrupulous assemblies.</title>
        <authorList>
            <person name="Souvorov A."/>
            <person name="Agarwala R."/>
            <person name="Lipman D.J."/>
        </authorList>
    </citation>
    <scope>NUCLEOTIDE SEQUENCE</scope>
    <source>
        <strain evidence="6">Clostridioides</strain>
        <strain evidence="5">HN1000</strain>
    </source>
</reference>
<evidence type="ECO:0000313" key="6">
    <source>
        <dbReference type="EMBL" id="HBH2619728.1"/>
    </source>
</evidence>
<reference evidence="5" key="3">
    <citation type="submission" date="2021-06" db="EMBL/GenBank/DDBJ databases">
        <authorList>
            <consortium name="NCBI Pathogen Detection Project"/>
        </authorList>
    </citation>
    <scope>NUCLEOTIDE SEQUENCE</scope>
    <source>
        <strain evidence="6">Clostridioides</strain>
        <strain evidence="5">HN1000</strain>
    </source>
</reference>
<reference evidence="3" key="1">
    <citation type="submission" date="2014-07" db="EMBL/GenBank/DDBJ databases">
        <authorList>
            <person name="Monot Marc"/>
        </authorList>
    </citation>
    <scope>NUCLEOTIDE SEQUENCE</scope>
    <source>
        <strain evidence="4">7032989</strain>
        <strain evidence="3">7032994</strain>
    </source>
</reference>
<evidence type="ECO:0000313" key="4">
    <source>
        <dbReference type="EMBL" id="CDS99225.1"/>
    </source>
</evidence>
<dbReference type="EMBL" id="LK932347">
    <property type="protein sequence ID" value="CDS83366.1"/>
    <property type="molecule type" value="Genomic_DNA"/>
</dbReference>
<dbReference type="PATRIC" id="fig|1496.1371.peg.2921"/>
<name>A0A031WC57_CLODI</name>
<dbReference type="Proteomes" id="UP000878956">
    <property type="component" value="Unassembled WGS sequence"/>
</dbReference>
<keyword evidence="1" id="KW-0812">Transmembrane</keyword>
<evidence type="ECO:0000313" key="3">
    <source>
        <dbReference type="EMBL" id="CDS83366.1"/>
    </source>
</evidence>
<evidence type="ECO:0000313" key="2">
    <source>
        <dbReference type="EMBL" id="CDS83254.1"/>
    </source>
</evidence>
<feature type="transmembrane region" description="Helical" evidence="1">
    <location>
        <begin position="14"/>
        <end position="32"/>
    </location>
</feature>
<organism evidence="3">
    <name type="scientific">Clostridioides difficile</name>
    <name type="common">Peptoclostridium difficile</name>
    <dbReference type="NCBI Taxonomy" id="1496"/>
    <lineage>
        <taxon>Bacteria</taxon>
        <taxon>Bacillati</taxon>
        <taxon>Bacillota</taxon>
        <taxon>Clostridia</taxon>
        <taxon>Peptostreptococcales</taxon>
        <taxon>Peptostreptococcaceae</taxon>
        <taxon>Clostridioides</taxon>
    </lineage>
</organism>
<dbReference type="EMBL" id="LK932861">
    <property type="protein sequence ID" value="CDS99225.1"/>
    <property type="molecule type" value="Genomic_DNA"/>
</dbReference>
<keyword evidence="3" id="KW-0969">Cilium</keyword>
<dbReference type="EMBL" id="LK932465">
    <property type="protein sequence ID" value="CDS83254.1"/>
    <property type="molecule type" value="Genomic_DNA"/>
</dbReference>
<keyword evidence="1" id="KW-0472">Membrane</keyword>
<keyword evidence="3" id="KW-0282">Flagellum</keyword>
<dbReference type="KEGG" id="pdf:CD630DERM_02671"/>
<keyword evidence="1" id="KW-1133">Transmembrane helix</keyword>
<dbReference type="RefSeq" id="WP_003425206.1">
    <property type="nucleotide sequence ID" value="NZ_AP025558.1"/>
</dbReference>
<sequence>MLQNIRILLCDKKVFLGIGIGILISTLCIMLFSNNDMSKAEIEKKARALGMKYTSEMKVLE</sequence>
<proteinExistence type="predicted"/>
<dbReference type="GeneID" id="66352823"/>
<dbReference type="Proteomes" id="UP000879542">
    <property type="component" value="Unassembled WGS sequence"/>
</dbReference>